<dbReference type="InterPro" id="IPR016047">
    <property type="entry name" value="M23ase_b-sheet_dom"/>
</dbReference>
<proteinExistence type="predicted"/>
<dbReference type="Proteomes" id="UP000003755">
    <property type="component" value="Unassembled WGS sequence"/>
</dbReference>
<evidence type="ECO:0000313" key="2">
    <source>
        <dbReference type="EMBL" id="EEX22622.1"/>
    </source>
</evidence>
<evidence type="ECO:0000259" key="1">
    <source>
        <dbReference type="Pfam" id="PF01551"/>
    </source>
</evidence>
<accession>C9L640</accession>
<organism evidence="2 3">
    <name type="scientific">Blautia hansenii DSM 20583</name>
    <dbReference type="NCBI Taxonomy" id="537007"/>
    <lineage>
        <taxon>Bacteria</taxon>
        <taxon>Bacillati</taxon>
        <taxon>Bacillota</taxon>
        <taxon>Clostridia</taxon>
        <taxon>Lachnospirales</taxon>
        <taxon>Lachnospiraceae</taxon>
        <taxon>Blautia</taxon>
    </lineage>
</organism>
<dbReference type="Pfam" id="PF01551">
    <property type="entry name" value="Peptidase_M23"/>
    <property type="match status" value="1"/>
</dbReference>
<protein>
    <submittedName>
        <fullName evidence="2">Peptidase, M23 family</fullName>
    </submittedName>
</protein>
<dbReference type="PANTHER" id="PTHR21666">
    <property type="entry name" value="PEPTIDASE-RELATED"/>
    <property type="match status" value="1"/>
</dbReference>
<name>C9L640_BLAHA</name>
<dbReference type="CDD" id="cd12797">
    <property type="entry name" value="M23_peptidase"/>
    <property type="match status" value="1"/>
</dbReference>
<dbReference type="Gene3D" id="2.70.70.10">
    <property type="entry name" value="Glucose Permease (Domain IIA)"/>
    <property type="match status" value="1"/>
</dbReference>
<evidence type="ECO:0000313" key="3">
    <source>
        <dbReference type="Proteomes" id="UP000003755"/>
    </source>
</evidence>
<dbReference type="eggNOG" id="COG0739">
    <property type="taxonomic scope" value="Bacteria"/>
</dbReference>
<gene>
    <name evidence="2" type="ORF">BLAHAN_04847</name>
</gene>
<dbReference type="InterPro" id="IPR011055">
    <property type="entry name" value="Dup_hybrid_motif"/>
</dbReference>
<dbReference type="InterPro" id="IPR050570">
    <property type="entry name" value="Cell_wall_metabolism_enzyme"/>
</dbReference>
<dbReference type="EMBL" id="ABYU02000011">
    <property type="protein sequence ID" value="EEX22622.1"/>
    <property type="molecule type" value="Genomic_DNA"/>
</dbReference>
<reference evidence="2" key="1">
    <citation type="submission" date="2009-09" db="EMBL/GenBank/DDBJ databases">
        <authorList>
            <person name="Weinstock G."/>
            <person name="Sodergren E."/>
            <person name="Clifton S."/>
            <person name="Fulton L."/>
            <person name="Fulton B."/>
            <person name="Courtney L."/>
            <person name="Fronick C."/>
            <person name="Harrison M."/>
            <person name="Strong C."/>
            <person name="Farmer C."/>
            <person name="Delahaunty K."/>
            <person name="Markovic C."/>
            <person name="Hall O."/>
            <person name="Minx P."/>
            <person name="Tomlinson C."/>
            <person name="Mitreva M."/>
            <person name="Nelson J."/>
            <person name="Hou S."/>
            <person name="Wollam A."/>
            <person name="Pepin K.H."/>
            <person name="Johnson M."/>
            <person name="Bhonagiri V."/>
            <person name="Nash W.E."/>
            <person name="Warren W."/>
            <person name="Chinwalla A."/>
            <person name="Mardis E.R."/>
            <person name="Wilson R.K."/>
        </authorList>
    </citation>
    <scope>NUCLEOTIDE SEQUENCE [LARGE SCALE GENOMIC DNA]</scope>
    <source>
        <strain evidence="2">DSM 20583</strain>
    </source>
</reference>
<sequence length="213" mass="24608">MILFLNVNLTGELKEKASLEELRQKGLPVKSMENAGISKEDMEKYLVFWEDLKCFPVAGRINARTETFSYENSWHEKRHYGGERFHEGCDIFPKESKTDYYPILSMTEGRVEKIGWLPLGGYRIGIRSPGGGYFYYAHLSSYAEDFSEGDKVKAGEILGFLGDTGYGEEGTRGKFPPHLHLGIYIAEKEREEYPLNPYPVLQFLQERQKNFFY</sequence>
<dbReference type="STRING" id="537007.BLAHAN_04847"/>
<dbReference type="HOGENOM" id="CLU_086664_1_0_9"/>
<dbReference type="SUPFAM" id="SSF51261">
    <property type="entry name" value="Duplicated hybrid motif"/>
    <property type="match status" value="1"/>
</dbReference>
<dbReference type="PANTHER" id="PTHR21666:SF268">
    <property type="entry name" value="PEPTIDASE M23 DOMAIN-CONTAINING PROTEIN"/>
    <property type="match status" value="1"/>
</dbReference>
<dbReference type="AlphaFoldDB" id="C9L640"/>
<keyword evidence="3" id="KW-1185">Reference proteome</keyword>
<feature type="domain" description="M23ase beta-sheet core" evidence="1">
    <location>
        <begin position="84"/>
        <end position="188"/>
    </location>
</feature>
<comment type="caution">
    <text evidence="2">The sequence shown here is derived from an EMBL/GenBank/DDBJ whole genome shotgun (WGS) entry which is preliminary data.</text>
</comment>
<dbReference type="GO" id="GO:0004222">
    <property type="term" value="F:metalloendopeptidase activity"/>
    <property type="evidence" value="ECO:0007669"/>
    <property type="project" value="TreeGrafter"/>
</dbReference>